<dbReference type="BioCyc" id="SESP1179773:BN6_RS18445-MONOMER"/>
<dbReference type="Proteomes" id="UP000006281">
    <property type="component" value="Chromosome"/>
</dbReference>
<dbReference type="InterPro" id="IPR009057">
    <property type="entry name" value="Homeodomain-like_sf"/>
</dbReference>
<dbReference type="InterPro" id="IPR036271">
    <property type="entry name" value="Tet_transcr_reg_TetR-rel_C_sf"/>
</dbReference>
<dbReference type="Pfam" id="PF16925">
    <property type="entry name" value="TetR_C_13"/>
    <property type="match status" value="1"/>
</dbReference>
<reference evidence="6 7" key="1">
    <citation type="journal article" date="2012" name="BMC Genomics">
        <title>Complete genome sequence of Saccharothrix espanaensis DSM 44229T and comparison to the other completely sequenced Pseudonocardiaceae.</title>
        <authorList>
            <person name="Strobel T."/>
            <person name="Al-Dilaimi A."/>
            <person name="Blom J."/>
            <person name="Gessner A."/>
            <person name="Kalinowski J."/>
            <person name="Luzhetska M."/>
            <person name="Puhler A."/>
            <person name="Szczepanowski R."/>
            <person name="Bechthold A."/>
            <person name="Ruckert C."/>
        </authorList>
    </citation>
    <scope>NUCLEOTIDE SEQUENCE [LARGE SCALE GENOMIC DNA]</scope>
    <source>
        <strain evidence="7">ATCC 51144 / DSM 44229 / JCM 9112 / NBRC 15066 / NRRL 15764</strain>
    </source>
</reference>
<dbReference type="EMBL" id="HE804045">
    <property type="protein sequence ID" value="CCH31101.1"/>
    <property type="molecule type" value="Genomic_DNA"/>
</dbReference>
<dbReference type="Gene3D" id="1.10.10.60">
    <property type="entry name" value="Homeodomain-like"/>
    <property type="match status" value="1"/>
</dbReference>
<dbReference type="SUPFAM" id="SSF46689">
    <property type="entry name" value="Homeodomain-like"/>
    <property type="match status" value="1"/>
</dbReference>
<organism evidence="6 7">
    <name type="scientific">Saccharothrix espanaensis (strain ATCC 51144 / DSM 44229 / JCM 9112 / NBRC 15066 / NRRL 15764)</name>
    <dbReference type="NCBI Taxonomy" id="1179773"/>
    <lineage>
        <taxon>Bacteria</taxon>
        <taxon>Bacillati</taxon>
        <taxon>Actinomycetota</taxon>
        <taxon>Actinomycetes</taxon>
        <taxon>Pseudonocardiales</taxon>
        <taxon>Pseudonocardiaceae</taxon>
        <taxon>Saccharothrix</taxon>
    </lineage>
</organism>
<feature type="domain" description="HTH tetR-type" evidence="5">
    <location>
        <begin position="6"/>
        <end position="66"/>
    </location>
</feature>
<dbReference type="PANTHER" id="PTHR47506:SF1">
    <property type="entry name" value="HTH-TYPE TRANSCRIPTIONAL REGULATOR YJDC"/>
    <property type="match status" value="1"/>
</dbReference>
<dbReference type="PROSITE" id="PS50977">
    <property type="entry name" value="HTH_TETR_2"/>
    <property type="match status" value="1"/>
</dbReference>
<sequence length="198" mass="21373">MARPKSFDEDRALDAAMHAFWANGYHATSTQDLCAATGLGRSSVYHAFVSKHELFTRALTRYVESMTAGHLAILEDDSRSAVDRVRALLAFVVDGEQAHRRDGRGLGCLSVNTVVELGGDDAVVARLLDRDRERRHAALRAVVERGQRDGEFRTGQDPAHLVRFLDSVVAGMRVASQGGADRADLEGVAATALSALTG</sequence>
<keyword evidence="2 4" id="KW-0238">DNA-binding</keyword>
<feature type="DNA-binding region" description="H-T-H motif" evidence="4">
    <location>
        <begin position="29"/>
        <end position="48"/>
    </location>
</feature>
<dbReference type="KEGG" id="sesp:BN6_38100"/>
<dbReference type="SUPFAM" id="SSF48498">
    <property type="entry name" value="Tetracyclin repressor-like, C-terminal domain"/>
    <property type="match status" value="1"/>
</dbReference>
<gene>
    <name evidence="6" type="ordered locus">BN6_38100</name>
</gene>
<dbReference type="InterPro" id="IPR001647">
    <property type="entry name" value="HTH_TetR"/>
</dbReference>
<evidence type="ECO:0000256" key="2">
    <source>
        <dbReference type="ARBA" id="ARBA00023125"/>
    </source>
</evidence>
<evidence type="ECO:0000313" key="6">
    <source>
        <dbReference type="EMBL" id="CCH31101.1"/>
    </source>
</evidence>
<proteinExistence type="predicted"/>
<evidence type="ECO:0000256" key="3">
    <source>
        <dbReference type="ARBA" id="ARBA00023163"/>
    </source>
</evidence>
<keyword evidence="3" id="KW-0804">Transcription</keyword>
<dbReference type="PATRIC" id="fig|1179773.3.peg.3811"/>
<protein>
    <submittedName>
        <fullName evidence="6">Transcriptional regulator, TetR family</fullName>
    </submittedName>
</protein>
<dbReference type="HOGENOM" id="CLU_069356_28_0_11"/>
<evidence type="ECO:0000256" key="4">
    <source>
        <dbReference type="PROSITE-ProRule" id="PRU00335"/>
    </source>
</evidence>
<name>K0JYA9_SACES</name>
<dbReference type="RefSeq" id="WP_015101213.1">
    <property type="nucleotide sequence ID" value="NC_019673.1"/>
</dbReference>
<dbReference type="STRING" id="1179773.BN6_38100"/>
<dbReference type="eggNOG" id="COG1309">
    <property type="taxonomic scope" value="Bacteria"/>
</dbReference>
<dbReference type="PANTHER" id="PTHR47506">
    <property type="entry name" value="TRANSCRIPTIONAL REGULATORY PROTEIN"/>
    <property type="match status" value="1"/>
</dbReference>
<dbReference type="GO" id="GO:0003677">
    <property type="term" value="F:DNA binding"/>
    <property type="evidence" value="ECO:0007669"/>
    <property type="project" value="UniProtKB-UniRule"/>
</dbReference>
<dbReference type="AlphaFoldDB" id="K0JYA9"/>
<evidence type="ECO:0000313" key="7">
    <source>
        <dbReference type="Proteomes" id="UP000006281"/>
    </source>
</evidence>
<keyword evidence="1" id="KW-0805">Transcription regulation</keyword>
<dbReference type="InterPro" id="IPR011075">
    <property type="entry name" value="TetR_C"/>
</dbReference>
<dbReference type="Gene3D" id="1.10.357.10">
    <property type="entry name" value="Tetracycline Repressor, domain 2"/>
    <property type="match status" value="1"/>
</dbReference>
<accession>K0JYA9</accession>
<dbReference type="Pfam" id="PF00440">
    <property type="entry name" value="TetR_N"/>
    <property type="match status" value="1"/>
</dbReference>
<evidence type="ECO:0000256" key="1">
    <source>
        <dbReference type="ARBA" id="ARBA00023015"/>
    </source>
</evidence>
<evidence type="ECO:0000259" key="5">
    <source>
        <dbReference type="PROSITE" id="PS50977"/>
    </source>
</evidence>
<keyword evidence="7" id="KW-1185">Reference proteome</keyword>